<dbReference type="GO" id="GO:0006508">
    <property type="term" value="P:proteolysis"/>
    <property type="evidence" value="ECO:0007669"/>
    <property type="project" value="UniProtKB-KW"/>
</dbReference>
<dbReference type="PANTHER" id="PTHR48302">
    <property type="entry name" value="ULP1 PROTEASE FAMILY, C-TERMINAL CATALYTIC DOMAIN CONTAINING PROTEIN"/>
    <property type="match status" value="1"/>
</dbReference>
<dbReference type="AlphaFoldDB" id="A0A2P5DNR2"/>
<feature type="compositionally biased region" description="Basic and acidic residues" evidence="3">
    <location>
        <begin position="292"/>
        <end position="322"/>
    </location>
</feature>
<evidence type="ECO:0000256" key="2">
    <source>
        <dbReference type="ARBA" id="ARBA00022801"/>
    </source>
</evidence>
<reference evidence="6" key="1">
    <citation type="submission" date="2016-06" db="EMBL/GenBank/DDBJ databases">
        <title>Parallel loss of symbiosis genes in relatives of nitrogen-fixing non-legume Parasponia.</title>
        <authorList>
            <person name="Van Velzen R."/>
            <person name="Holmer R."/>
            <person name="Bu F."/>
            <person name="Rutten L."/>
            <person name="Van Zeijl A."/>
            <person name="Liu W."/>
            <person name="Santuari L."/>
            <person name="Cao Q."/>
            <person name="Sharma T."/>
            <person name="Shen D."/>
            <person name="Roswanjaya Y."/>
            <person name="Wardhani T."/>
            <person name="Kalhor M.S."/>
            <person name="Jansen J."/>
            <person name="Van den Hoogen J."/>
            <person name="Gungor B."/>
            <person name="Hartog M."/>
            <person name="Hontelez J."/>
            <person name="Verver J."/>
            <person name="Yang W.-C."/>
            <person name="Schijlen E."/>
            <person name="Repin R."/>
            <person name="Schilthuizen M."/>
            <person name="Schranz E."/>
            <person name="Heidstra R."/>
            <person name="Miyata K."/>
            <person name="Fedorova E."/>
            <person name="Kohlen W."/>
            <person name="Bisseling T."/>
            <person name="Smit S."/>
            <person name="Geurts R."/>
        </authorList>
    </citation>
    <scope>NUCLEOTIDE SEQUENCE [LARGE SCALE GENOMIC DNA]</scope>
    <source>
        <strain evidence="6">cv. WU1-14</strain>
    </source>
</reference>
<feature type="compositionally biased region" description="Basic and acidic residues" evidence="3">
    <location>
        <begin position="333"/>
        <end position="346"/>
    </location>
</feature>
<evidence type="ECO:0000259" key="4">
    <source>
        <dbReference type="Pfam" id="PF02902"/>
    </source>
</evidence>
<protein>
    <submittedName>
        <fullName evidence="5">Ulp1 protease family, C-terminal catalytic domain containing protein</fullName>
    </submittedName>
</protein>
<dbReference type="Proteomes" id="UP000237105">
    <property type="component" value="Unassembled WGS sequence"/>
</dbReference>
<evidence type="ECO:0000313" key="6">
    <source>
        <dbReference type="Proteomes" id="UP000237105"/>
    </source>
</evidence>
<keyword evidence="2" id="KW-0378">Hydrolase</keyword>
<accession>A0A2P5DNR2</accession>
<sequence>MNEKNSYKLIGFPLAFQIWAYDCFDKFVGIVCYKTASKIPHILNYFCGVSPYFEELEKNVFEADKNAVPTIEEITKYRLNELPKRVQQLVLESLGNVAAAHNGDDDFVDNPSKDSAPPKVSGPSKFSVESAPFTSKSSQAKASAKKLGIDVVSCPVGPINQVVDHSPNVVGDDDMGMAHVPCFDNEIIVEDVGNNNVSKNILMDIDIPIEEDSKVNDDDKVDVSNVDIITDDVINPSFIHNGDLLEVESVDSINKHKDAVKDGDEEGKNAKESKEEEKEDNEDDNDDNDDNDERKHEENDKDDKDDPDKGAGKTIDKFSNDGKEDETDGSDNIADKGYDNSSKDGNEENIDICDPTAEKFYANEKPTDPFEVYMVEGLPEQQLNDCSVFVIAYAKYFIHDMLDELKKNFQVQNYRNKLSVELYMHRGKSKLRVTSLNLISKDVFPRR</sequence>
<evidence type="ECO:0000256" key="3">
    <source>
        <dbReference type="SAM" id="MobiDB-lite"/>
    </source>
</evidence>
<feature type="compositionally biased region" description="Acidic residues" evidence="3">
    <location>
        <begin position="277"/>
        <end position="291"/>
    </location>
</feature>
<proteinExistence type="predicted"/>
<dbReference type="InterPro" id="IPR003653">
    <property type="entry name" value="Peptidase_C48_C"/>
</dbReference>
<evidence type="ECO:0000313" key="5">
    <source>
        <dbReference type="EMBL" id="PON74906.1"/>
    </source>
</evidence>
<feature type="domain" description="Ubiquitin-like protease family profile" evidence="4">
    <location>
        <begin position="366"/>
        <end position="426"/>
    </location>
</feature>
<feature type="compositionally biased region" description="Basic and acidic residues" evidence="3">
    <location>
        <begin position="257"/>
        <end position="276"/>
    </location>
</feature>
<organism evidence="5 6">
    <name type="scientific">Parasponia andersonii</name>
    <name type="common">Sponia andersonii</name>
    <dbReference type="NCBI Taxonomy" id="3476"/>
    <lineage>
        <taxon>Eukaryota</taxon>
        <taxon>Viridiplantae</taxon>
        <taxon>Streptophyta</taxon>
        <taxon>Embryophyta</taxon>
        <taxon>Tracheophyta</taxon>
        <taxon>Spermatophyta</taxon>
        <taxon>Magnoliopsida</taxon>
        <taxon>eudicotyledons</taxon>
        <taxon>Gunneridae</taxon>
        <taxon>Pentapetalae</taxon>
        <taxon>rosids</taxon>
        <taxon>fabids</taxon>
        <taxon>Rosales</taxon>
        <taxon>Cannabaceae</taxon>
        <taxon>Parasponia</taxon>
    </lineage>
</organism>
<keyword evidence="1 5" id="KW-0645">Protease</keyword>
<name>A0A2P5DNR2_PARAD</name>
<comment type="caution">
    <text evidence="5">The sequence shown here is derived from an EMBL/GenBank/DDBJ whole genome shotgun (WGS) entry which is preliminary data.</text>
</comment>
<dbReference type="PANTHER" id="PTHR48302:SF2">
    <property type="entry name" value="DUF1985 DOMAIN-CONTAINING PROTEIN"/>
    <property type="match status" value="1"/>
</dbReference>
<gene>
    <name evidence="5" type="ORF">PanWU01x14_046230</name>
</gene>
<feature type="region of interest" description="Disordered" evidence="3">
    <location>
        <begin position="104"/>
        <end position="132"/>
    </location>
</feature>
<dbReference type="Pfam" id="PF02902">
    <property type="entry name" value="Peptidase_C48"/>
    <property type="match status" value="1"/>
</dbReference>
<keyword evidence="6" id="KW-1185">Reference proteome</keyword>
<evidence type="ECO:0000256" key="1">
    <source>
        <dbReference type="ARBA" id="ARBA00022670"/>
    </source>
</evidence>
<dbReference type="EMBL" id="JXTB01000026">
    <property type="protein sequence ID" value="PON74906.1"/>
    <property type="molecule type" value="Genomic_DNA"/>
</dbReference>
<dbReference type="OrthoDB" id="10516818at2759"/>
<feature type="region of interest" description="Disordered" evidence="3">
    <location>
        <begin position="257"/>
        <end position="349"/>
    </location>
</feature>
<dbReference type="GO" id="GO:0008234">
    <property type="term" value="F:cysteine-type peptidase activity"/>
    <property type="evidence" value="ECO:0007669"/>
    <property type="project" value="InterPro"/>
</dbReference>